<gene>
    <name evidence="1" type="ORF">AAEO58_10925</name>
</gene>
<evidence type="ECO:0000313" key="2">
    <source>
        <dbReference type="Proteomes" id="UP001393056"/>
    </source>
</evidence>
<protein>
    <submittedName>
        <fullName evidence="1">DUF4238 domain-containing protein</fullName>
    </submittedName>
</protein>
<comment type="caution">
    <text evidence="1">The sequence shown here is derived from an EMBL/GenBank/DDBJ whole genome shotgun (WGS) entry which is preliminary data.</text>
</comment>
<reference evidence="1 2" key="1">
    <citation type="submission" date="2024-04" db="EMBL/GenBank/DDBJ databases">
        <title>Flavobacterium sp. DGU41 16S ribosomal RNA gene Genome sequencing and assembly.</title>
        <authorList>
            <person name="Park S."/>
        </authorList>
    </citation>
    <scope>NUCLEOTIDE SEQUENCE [LARGE SCALE GENOMIC DNA]</scope>
    <source>
        <strain evidence="1 2">DGU41</strain>
    </source>
</reference>
<sequence>MKQHFVPKVYLKRFAVKNKNEYIVEVYDKKEEKFFKVNTENILSVTNLYTLDPSNNKSNNPLIVEKIYSDFIEPLYEKSIKILLDDSRTYISNLERAEILISILHLYHRNPNNFKKLINAHIEIINTMYLNSINENKLEFSYLDETYKTENFNIDEIKEKIELKINKIFKENHLDLTAKFGEIHEFTAMEVFKCETQGNFFTNDNPIHFQDFLNTEANNPFLISAEFTIPLTKKYFLKLSHDNTKKVNYIYRYKISDFHVNLINDQTCKTASRFVICNKNDFIVFLEDKKIIDDISIHRKMDLLKQVIEHCEKSNLKDEYYKLIKYYYIKYLEQNNHLDKIDEYNLMMRMKELNKQKKASLI</sequence>
<dbReference type="InterPro" id="IPR025332">
    <property type="entry name" value="DUF4238"/>
</dbReference>
<evidence type="ECO:0000313" key="1">
    <source>
        <dbReference type="EMBL" id="MEL1248557.1"/>
    </source>
</evidence>
<dbReference type="Pfam" id="PF14022">
    <property type="entry name" value="DUF4238"/>
    <property type="match status" value="1"/>
</dbReference>
<dbReference type="Proteomes" id="UP001393056">
    <property type="component" value="Unassembled WGS sequence"/>
</dbReference>
<accession>A0ABU9I9X3</accession>
<name>A0ABU9I9X3_9FLAO</name>
<dbReference type="EMBL" id="JBBYHT010000005">
    <property type="protein sequence ID" value="MEL1248557.1"/>
    <property type="molecule type" value="Genomic_DNA"/>
</dbReference>
<dbReference type="RefSeq" id="WP_341683412.1">
    <property type="nucleotide sequence ID" value="NZ_JBBYHT010000005.1"/>
</dbReference>
<organism evidence="1 2">
    <name type="scientific">Flavobacterium helocola</name>
    <dbReference type="NCBI Taxonomy" id="3139139"/>
    <lineage>
        <taxon>Bacteria</taxon>
        <taxon>Pseudomonadati</taxon>
        <taxon>Bacteroidota</taxon>
        <taxon>Flavobacteriia</taxon>
        <taxon>Flavobacteriales</taxon>
        <taxon>Flavobacteriaceae</taxon>
        <taxon>Flavobacterium</taxon>
    </lineage>
</organism>
<keyword evidence="2" id="KW-1185">Reference proteome</keyword>
<proteinExistence type="predicted"/>